<dbReference type="PANTHER" id="PTHR34835:SF50">
    <property type="entry name" value="AMINOTRANSFERASE-LIKE PLANT MOBILE DOMAIN-CONTAINING PROTEIN"/>
    <property type="match status" value="1"/>
</dbReference>
<dbReference type="Gramene" id="TraesCLE_scaffold_040096_01G000100.1">
    <property type="protein sequence ID" value="TraesCLE_scaffold_040096_01G000100.1"/>
    <property type="gene ID" value="TraesCLE_scaffold_040096_01G000100"/>
</dbReference>
<accession>A0A3B6FUR7</accession>
<evidence type="ECO:0000313" key="2">
    <source>
        <dbReference type="Proteomes" id="UP000019116"/>
    </source>
</evidence>
<dbReference type="Gramene" id="TraesSYM3B03G01716570.1">
    <property type="protein sequence ID" value="TraesSYM3B03G01716570.1"/>
    <property type="gene ID" value="TraesSYM3B03G01716570"/>
</dbReference>
<dbReference type="Gramene" id="TraesCS3B02G358000.1">
    <property type="protein sequence ID" value="TraesCS3B02G358000.1"/>
    <property type="gene ID" value="TraesCS3B02G358000"/>
</dbReference>
<dbReference type="PANTHER" id="PTHR34835">
    <property type="entry name" value="OS07G0283600 PROTEIN-RELATED"/>
    <property type="match status" value="1"/>
</dbReference>
<dbReference type="STRING" id="4565.A0A3B6FUR7"/>
<proteinExistence type="predicted"/>
<dbReference type="Gramene" id="TraesCS3B03G0908400.1">
    <property type="protein sequence ID" value="TraesCS3B03G0908400.1.CDS"/>
    <property type="gene ID" value="TraesCS3B03G0908400"/>
</dbReference>
<organism evidence="1">
    <name type="scientific">Triticum aestivum</name>
    <name type="common">Wheat</name>
    <dbReference type="NCBI Taxonomy" id="4565"/>
    <lineage>
        <taxon>Eukaryota</taxon>
        <taxon>Viridiplantae</taxon>
        <taxon>Streptophyta</taxon>
        <taxon>Embryophyta</taxon>
        <taxon>Tracheophyta</taxon>
        <taxon>Spermatophyta</taxon>
        <taxon>Magnoliopsida</taxon>
        <taxon>Liliopsida</taxon>
        <taxon>Poales</taxon>
        <taxon>Poaceae</taxon>
        <taxon>BOP clade</taxon>
        <taxon>Pooideae</taxon>
        <taxon>Triticodae</taxon>
        <taxon>Triticeae</taxon>
        <taxon>Triticinae</taxon>
        <taxon>Triticum</taxon>
    </lineage>
</organism>
<protein>
    <recommendedName>
        <fullName evidence="3">Aminotransferase-like plant mobile domain-containing protein</fullName>
    </recommendedName>
</protein>
<dbReference type="EnsemblPlants" id="TraesCS3B02G358000.1">
    <property type="protein sequence ID" value="TraesCS3B02G358000.1"/>
    <property type="gene ID" value="TraesCS3B02G358000"/>
</dbReference>
<evidence type="ECO:0000313" key="1">
    <source>
        <dbReference type="EnsemblPlants" id="TraesCS3B02G358000.1"/>
    </source>
</evidence>
<name>A0A3B6FUR7_WHEAT</name>
<keyword evidence="2" id="KW-1185">Reference proteome</keyword>
<dbReference type="OMA" id="RICVEGI"/>
<dbReference type="OrthoDB" id="687420at2759"/>
<evidence type="ECO:0008006" key="3">
    <source>
        <dbReference type="Google" id="ProtNLM"/>
    </source>
</evidence>
<dbReference type="Proteomes" id="UP000019116">
    <property type="component" value="Chromosome 3B"/>
</dbReference>
<reference evidence="1" key="2">
    <citation type="submission" date="2018-10" db="UniProtKB">
        <authorList>
            <consortium name="EnsemblPlants"/>
        </authorList>
    </citation>
    <scope>IDENTIFICATION</scope>
</reference>
<reference evidence="1" key="1">
    <citation type="submission" date="2018-08" db="EMBL/GenBank/DDBJ databases">
        <authorList>
            <person name="Rossello M."/>
        </authorList>
    </citation>
    <scope>NUCLEOTIDE SEQUENCE [LARGE SCALE GENOMIC DNA]</scope>
    <source>
        <strain evidence="1">cv. Chinese Spring</strain>
    </source>
</reference>
<dbReference type="AlphaFoldDB" id="A0A3B6FUR7"/>
<sequence>MLMIPSVLMRKCLLKFIIKSSALDRKRFIMPSKNGAISLRTEDVYDIFGLQNKGKDAMKALGKGGLKAKVKVPSRFVDSKTGEMMIDDLIENIVASGTYDDDFLRRIVLVLLGTVLAPQSTREVPNAYYKLVHDVEAIKAFNWNTFTLRICVEGITKTLSDLEKFTWPIGNLALIQYMFWEKVQPLDEEAFDPLAHEYPLMLNWSEDEAMKHDAYDTAYGRGNGTIDDVISEKYR</sequence>